<dbReference type="InterPro" id="IPR045428">
    <property type="entry name" value="EACC1"/>
</dbReference>
<keyword evidence="2" id="KW-1185">Reference proteome</keyword>
<accession>A0ABQ4B6K9</accession>
<evidence type="ECO:0000313" key="2">
    <source>
        <dbReference type="Proteomes" id="UP000624709"/>
    </source>
</evidence>
<organism evidence="1 2">
    <name type="scientific">Actinoplanes palleronii</name>
    <dbReference type="NCBI Taxonomy" id="113570"/>
    <lineage>
        <taxon>Bacteria</taxon>
        <taxon>Bacillati</taxon>
        <taxon>Actinomycetota</taxon>
        <taxon>Actinomycetes</taxon>
        <taxon>Micromonosporales</taxon>
        <taxon>Micromonosporaceae</taxon>
        <taxon>Actinoplanes</taxon>
    </lineage>
</organism>
<name>A0ABQ4B6K9_9ACTN</name>
<gene>
    <name evidence="1" type="ORF">Apa02nite_023980</name>
</gene>
<protein>
    <submittedName>
        <fullName evidence="1">Uncharacterized protein</fullName>
    </submittedName>
</protein>
<reference evidence="1 2" key="1">
    <citation type="submission" date="2021-01" db="EMBL/GenBank/DDBJ databases">
        <title>Whole genome shotgun sequence of Actinoplanes palleronii NBRC 14916.</title>
        <authorList>
            <person name="Komaki H."/>
            <person name="Tamura T."/>
        </authorList>
    </citation>
    <scope>NUCLEOTIDE SEQUENCE [LARGE SCALE GENOMIC DNA]</scope>
    <source>
        <strain evidence="1 2">NBRC 14916</strain>
    </source>
</reference>
<dbReference type="EMBL" id="BOMS01000031">
    <property type="protein sequence ID" value="GIE66290.1"/>
    <property type="molecule type" value="Genomic_DNA"/>
</dbReference>
<dbReference type="Proteomes" id="UP000624709">
    <property type="component" value="Unassembled WGS sequence"/>
</dbReference>
<evidence type="ECO:0000313" key="1">
    <source>
        <dbReference type="EMBL" id="GIE66290.1"/>
    </source>
</evidence>
<comment type="caution">
    <text evidence="1">The sequence shown here is derived from an EMBL/GenBank/DDBJ whole genome shotgun (WGS) entry which is preliminary data.</text>
</comment>
<dbReference type="Pfam" id="PF19953">
    <property type="entry name" value="EACC1"/>
    <property type="match status" value="1"/>
</dbReference>
<sequence length="142" mass="15116">MYQCPVIRITFEINEGADSLCSWLNNDEGAGRATPKPGEPKTGELGLLTEILTVVIGPEGAVTATVSATASALISWIRRRTGNCTVKITRADGSSYEITATNIRLRNADEIRALVADTARFINGDTPTEALPTTPPADGTQR</sequence>
<proteinExistence type="predicted"/>